<organism evidence="5">
    <name type="scientific">Drosophila persimilis</name>
    <name type="common">Fruit fly</name>
    <dbReference type="NCBI Taxonomy" id="7234"/>
    <lineage>
        <taxon>Eukaryota</taxon>
        <taxon>Metazoa</taxon>
        <taxon>Ecdysozoa</taxon>
        <taxon>Arthropoda</taxon>
        <taxon>Hexapoda</taxon>
        <taxon>Insecta</taxon>
        <taxon>Pterygota</taxon>
        <taxon>Neoptera</taxon>
        <taxon>Endopterygota</taxon>
        <taxon>Diptera</taxon>
        <taxon>Brachycera</taxon>
        <taxon>Muscomorpha</taxon>
        <taxon>Ephydroidea</taxon>
        <taxon>Drosophilidae</taxon>
        <taxon>Drosophila</taxon>
        <taxon>Sophophora</taxon>
    </lineage>
</organism>
<dbReference type="Gene3D" id="3.30.160.60">
    <property type="entry name" value="Classic Zinc Finger"/>
    <property type="match status" value="1"/>
</dbReference>
<feature type="region of interest" description="Disordered" evidence="2">
    <location>
        <begin position="1"/>
        <end position="47"/>
    </location>
</feature>
<dbReference type="AlphaFoldDB" id="B4G944"/>
<dbReference type="InterPro" id="IPR036236">
    <property type="entry name" value="Znf_C2H2_sf"/>
</dbReference>
<dbReference type="OrthoDB" id="407106at2759"/>
<name>B4G944_DROPE</name>
<protein>
    <submittedName>
        <fullName evidence="4">GL18716</fullName>
    </submittedName>
</protein>
<keyword evidence="1" id="KW-0479">Metal-binding</keyword>
<keyword evidence="5" id="KW-1185">Reference proteome</keyword>
<feature type="domain" description="C2H2-type" evidence="3">
    <location>
        <begin position="59"/>
        <end position="86"/>
    </location>
</feature>
<dbReference type="EMBL" id="CH479180">
    <property type="protein sequence ID" value="EDW28874.1"/>
    <property type="molecule type" value="Genomic_DNA"/>
</dbReference>
<evidence type="ECO:0000259" key="3">
    <source>
        <dbReference type="PROSITE" id="PS50157"/>
    </source>
</evidence>
<sequence>MKVKVQPQSPGAAPGEAAGAVPLAGDPRDHSVEQQQREPRHSPLVTRHSPFGLCGEAVYECRQCGKKYRRLLCLRRHEKTECGNKEPAHQCPYCVHKSRQMGGNLRLHMLRHHRTLPQLPRQRRSKNCP</sequence>
<evidence type="ECO:0000313" key="4">
    <source>
        <dbReference type="EMBL" id="EDW28874.1"/>
    </source>
</evidence>
<keyword evidence="1" id="KW-0863">Zinc-finger</keyword>
<keyword evidence="1" id="KW-0862">Zinc</keyword>
<dbReference type="SUPFAM" id="SSF57667">
    <property type="entry name" value="beta-beta-alpha zinc fingers"/>
    <property type="match status" value="1"/>
</dbReference>
<evidence type="ECO:0000256" key="2">
    <source>
        <dbReference type="SAM" id="MobiDB-lite"/>
    </source>
</evidence>
<evidence type="ECO:0000313" key="5">
    <source>
        <dbReference type="Proteomes" id="UP000008744"/>
    </source>
</evidence>
<evidence type="ECO:0000256" key="1">
    <source>
        <dbReference type="PROSITE-ProRule" id="PRU00042"/>
    </source>
</evidence>
<reference evidence="4 5" key="1">
    <citation type="journal article" date="2007" name="Nature">
        <title>Evolution of genes and genomes on the Drosophila phylogeny.</title>
        <authorList>
            <consortium name="Drosophila 12 Genomes Consortium"/>
            <person name="Clark A.G."/>
            <person name="Eisen M.B."/>
            <person name="Smith D.R."/>
            <person name="Bergman C.M."/>
            <person name="Oliver B."/>
            <person name="Markow T.A."/>
            <person name="Kaufman T.C."/>
            <person name="Kellis M."/>
            <person name="Gelbart W."/>
            <person name="Iyer V.N."/>
            <person name="Pollard D.A."/>
            <person name="Sackton T.B."/>
            <person name="Larracuente A.M."/>
            <person name="Singh N.D."/>
            <person name="Abad J.P."/>
            <person name="Abt D.N."/>
            <person name="Adryan B."/>
            <person name="Aguade M."/>
            <person name="Akashi H."/>
            <person name="Anderson W.W."/>
            <person name="Aquadro C.F."/>
            <person name="Ardell D.H."/>
            <person name="Arguello R."/>
            <person name="Artieri C.G."/>
            <person name="Barbash D.A."/>
            <person name="Barker D."/>
            <person name="Barsanti P."/>
            <person name="Batterham P."/>
            <person name="Batzoglou S."/>
            <person name="Begun D."/>
            <person name="Bhutkar A."/>
            <person name="Blanco E."/>
            <person name="Bosak S.A."/>
            <person name="Bradley R.K."/>
            <person name="Brand A.D."/>
            <person name="Brent M.R."/>
            <person name="Brooks A.N."/>
            <person name="Brown R.H."/>
            <person name="Butlin R.K."/>
            <person name="Caggese C."/>
            <person name="Calvi B.R."/>
            <person name="Bernardo de Carvalho A."/>
            <person name="Caspi A."/>
            <person name="Castrezana S."/>
            <person name="Celniker S.E."/>
            <person name="Chang J.L."/>
            <person name="Chapple C."/>
            <person name="Chatterji S."/>
            <person name="Chinwalla A."/>
            <person name="Civetta A."/>
            <person name="Clifton S.W."/>
            <person name="Comeron J.M."/>
            <person name="Costello J.C."/>
            <person name="Coyne J.A."/>
            <person name="Daub J."/>
            <person name="David R.G."/>
            <person name="Delcher A.L."/>
            <person name="Delehaunty K."/>
            <person name="Do C.B."/>
            <person name="Ebling H."/>
            <person name="Edwards K."/>
            <person name="Eickbush T."/>
            <person name="Evans J.D."/>
            <person name="Filipski A."/>
            <person name="Findeiss S."/>
            <person name="Freyhult E."/>
            <person name="Fulton L."/>
            <person name="Fulton R."/>
            <person name="Garcia A.C."/>
            <person name="Gardiner A."/>
            <person name="Garfield D.A."/>
            <person name="Garvin B.E."/>
            <person name="Gibson G."/>
            <person name="Gilbert D."/>
            <person name="Gnerre S."/>
            <person name="Godfrey J."/>
            <person name="Good R."/>
            <person name="Gotea V."/>
            <person name="Gravely B."/>
            <person name="Greenberg A.J."/>
            <person name="Griffiths-Jones S."/>
            <person name="Gross S."/>
            <person name="Guigo R."/>
            <person name="Gustafson E.A."/>
            <person name="Haerty W."/>
            <person name="Hahn M.W."/>
            <person name="Halligan D.L."/>
            <person name="Halpern A.L."/>
            <person name="Halter G.M."/>
            <person name="Han M.V."/>
            <person name="Heger A."/>
            <person name="Hillier L."/>
            <person name="Hinrichs A.S."/>
            <person name="Holmes I."/>
            <person name="Hoskins R.A."/>
            <person name="Hubisz M.J."/>
            <person name="Hultmark D."/>
            <person name="Huntley M.A."/>
            <person name="Jaffe D.B."/>
            <person name="Jagadeeshan S."/>
            <person name="Jeck W.R."/>
            <person name="Johnson J."/>
            <person name="Jones C.D."/>
            <person name="Jordan W.C."/>
            <person name="Karpen G.H."/>
            <person name="Kataoka E."/>
            <person name="Keightley P.D."/>
            <person name="Kheradpour P."/>
            <person name="Kirkness E.F."/>
            <person name="Koerich L.B."/>
            <person name="Kristiansen K."/>
            <person name="Kudrna D."/>
            <person name="Kulathinal R.J."/>
            <person name="Kumar S."/>
            <person name="Kwok R."/>
            <person name="Lander E."/>
            <person name="Langley C.H."/>
            <person name="Lapoint R."/>
            <person name="Lazzaro B.P."/>
            <person name="Lee S.J."/>
            <person name="Levesque L."/>
            <person name="Li R."/>
            <person name="Lin C.F."/>
            <person name="Lin M.F."/>
            <person name="Lindblad-Toh K."/>
            <person name="Llopart A."/>
            <person name="Long M."/>
            <person name="Low L."/>
            <person name="Lozovsky E."/>
            <person name="Lu J."/>
            <person name="Luo M."/>
            <person name="Machado C.A."/>
            <person name="Makalowski W."/>
            <person name="Marzo M."/>
            <person name="Matsuda M."/>
            <person name="Matzkin L."/>
            <person name="McAllister B."/>
            <person name="McBride C.S."/>
            <person name="McKernan B."/>
            <person name="McKernan K."/>
            <person name="Mendez-Lago M."/>
            <person name="Minx P."/>
            <person name="Mollenhauer M.U."/>
            <person name="Montooth K."/>
            <person name="Mount S.M."/>
            <person name="Mu X."/>
            <person name="Myers E."/>
            <person name="Negre B."/>
            <person name="Newfeld S."/>
            <person name="Nielsen R."/>
            <person name="Noor M.A."/>
            <person name="O'Grady P."/>
            <person name="Pachter L."/>
            <person name="Papaceit M."/>
            <person name="Parisi M.J."/>
            <person name="Parisi M."/>
            <person name="Parts L."/>
            <person name="Pedersen J.S."/>
            <person name="Pesole G."/>
            <person name="Phillippy A.M."/>
            <person name="Ponting C.P."/>
            <person name="Pop M."/>
            <person name="Porcelli D."/>
            <person name="Powell J.R."/>
            <person name="Prohaska S."/>
            <person name="Pruitt K."/>
            <person name="Puig M."/>
            <person name="Quesneville H."/>
            <person name="Ram K.R."/>
            <person name="Rand D."/>
            <person name="Rasmussen M.D."/>
            <person name="Reed L.K."/>
            <person name="Reenan R."/>
            <person name="Reily A."/>
            <person name="Remington K.A."/>
            <person name="Rieger T.T."/>
            <person name="Ritchie M.G."/>
            <person name="Robin C."/>
            <person name="Rogers Y.H."/>
            <person name="Rohde C."/>
            <person name="Rozas J."/>
            <person name="Rubenfield M.J."/>
            <person name="Ruiz A."/>
            <person name="Russo S."/>
            <person name="Salzberg S.L."/>
            <person name="Sanchez-Gracia A."/>
            <person name="Saranga D.J."/>
            <person name="Sato H."/>
            <person name="Schaeffer S.W."/>
            <person name="Schatz M.C."/>
            <person name="Schlenke T."/>
            <person name="Schwartz R."/>
            <person name="Segarra C."/>
            <person name="Singh R.S."/>
            <person name="Sirot L."/>
            <person name="Sirota M."/>
            <person name="Sisneros N.B."/>
            <person name="Smith C.D."/>
            <person name="Smith T.F."/>
            <person name="Spieth J."/>
            <person name="Stage D.E."/>
            <person name="Stark A."/>
            <person name="Stephan W."/>
            <person name="Strausberg R.L."/>
            <person name="Strempel S."/>
            <person name="Sturgill D."/>
            <person name="Sutton G."/>
            <person name="Sutton G.G."/>
            <person name="Tao W."/>
            <person name="Teichmann S."/>
            <person name="Tobari Y.N."/>
            <person name="Tomimura Y."/>
            <person name="Tsolas J.M."/>
            <person name="Valente V.L."/>
            <person name="Venter E."/>
            <person name="Venter J.C."/>
            <person name="Vicario S."/>
            <person name="Vieira F.G."/>
            <person name="Vilella A.J."/>
            <person name="Villasante A."/>
            <person name="Walenz B."/>
            <person name="Wang J."/>
            <person name="Wasserman M."/>
            <person name="Watts T."/>
            <person name="Wilson D."/>
            <person name="Wilson R.K."/>
            <person name="Wing R.A."/>
            <person name="Wolfner M.F."/>
            <person name="Wong A."/>
            <person name="Wong G.K."/>
            <person name="Wu C.I."/>
            <person name="Wu G."/>
            <person name="Yamamoto D."/>
            <person name="Yang H.P."/>
            <person name="Yang S.P."/>
            <person name="Yorke J.A."/>
            <person name="Yoshida K."/>
            <person name="Zdobnov E."/>
            <person name="Zhang P."/>
            <person name="Zhang Y."/>
            <person name="Zimin A.V."/>
            <person name="Baldwin J."/>
            <person name="Abdouelleil A."/>
            <person name="Abdulkadir J."/>
            <person name="Abebe A."/>
            <person name="Abera B."/>
            <person name="Abreu J."/>
            <person name="Acer S.C."/>
            <person name="Aftuck L."/>
            <person name="Alexander A."/>
            <person name="An P."/>
            <person name="Anderson E."/>
            <person name="Anderson S."/>
            <person name="Arachi H."/>
            <person name="Azer M."/>
            <person name="Bachantsang P."/>
            <person name="Barry A."/>
            <person name="Bayul T."/>
            <person name="Berlin A."/>
            <person name="Bessette D."/>
            <person name="Bloom T."/>
            <person name="Blye J."/>
            <person name="Boguslavskiy L."/>
            <person name="Bonnet C."/>
            <person name="Boukhgalter B."/>
            <person name="Bourzgui I."/>
            <person name="Brown A."/>
            <person name="Cahill P."/>
            <person name="Channer S."/>
            <person name="Cheshatsang Y."/>
            <person name="Chuda L."/>
            <person name="Citroen M."/>
            <person name="Collymore A."/>
            <person name="Cooke P."/>
            <person name="Costello M."/>
            <person name="D'Aco K."/>
            <person name="Daza R."/>
            <person name="De Haan G."/>
            <person name="DeGray S."/>
            <person name="DeMaso C."/>
            <person name="Dhargay N."/>
            <person name="Dooley K."/>
            <person name="Dooley E."/>
            <person name="Doricent M."/>
            <person name="Dorje P."/>
            <person name="Dorjee K."/>
            <person name="Dupes A."/>
            <person name="Elong R."/>
            <person name="Falk J."/>
            <person name="Farina A."/>
            <person name="Faro S."/>
            <person name="Ferguson D."/>
            <person name="Fisher S."/>
            <person name="Foley C.D."/>
            <person name="Franke A."/>
            <person name="Friedrich D."/>
            <person name="Gadbois L."/>
            <person name="Gearin G."/>
            <person name="Gearin C.R."/>
            <person name="Giannoukos G."/>
            <person name="Goode T."/>
            <person name="Graham J."/>
            <person name="Grandbois E."/>
            <person name="Grewal S."/>
            <person name="Gyaltsen K."/>
            <person name="Hafez N."/>
            <person name="Hagos B."/>
            <person name="Hall J."/>
            <person name="Henson C."/>
            <person name="Hollinger A."/>
            <person name="Honan T."/>
            <person name="Huard M.D."/>
            <person name="Hughes L."/>
            <person name="Hurhula B."/>
            <person name="Husby M.E."/>
            <person name="Kamat A."/>
            <person name="Kanga B."/>
            <person name="Kashin S."/>
            <person name="Khazanovich D."/>
            <person name="Kisner P."/>
            <person name="Lance K."/>
            <person name="Lara M."/>
            <person name="Lee W."/>
            <person name="Lennon N."/>
            <person name="Letendre F."/>
            <person name="LeVine R."/>
            <person name="Lipovsky A."/>
            <person name="Liu X."/>
            <person name="Liu J."/>
            <person name="Liu S."/>
            <person name="Lokyitsang T."/>
            <person name="Lokyitsang Y."/>
            <person name="Lubonja R."/>
            <person name="Lui A."/>
            <person name="MacDonald P."/>
            <person name="Magnisalis V."/>
            <person name="Maru K."/>
            <person name="Matthews C."/>
            <person name="McCusker W."/>
            <person name="McDonough S."/>
            <person name="Mehta T."/>
            <person name="Meldrim J."/>
            <person name="Meneus L."/>
            <person name="Mihai O."/>
            <person name="Mihalev A."/>
            <person name="Mihova T."/>
            <person name="Mittelman R."/>
            <person name="Mlenga V."/>
            <person name="Montmayeur A."/>
            <person name="Mulrain L."/>
            <person name="Navidi A."/>
            <person name="Naylor J."/>
            <person name="Negash T."/>
            <person name="Nguyen T."/>
            <person name="Nguyen N."/>
            <person name="Nicol R."/>
            <person name="Norbu C."/>
            <person name="Norbu N."/>
            <person name="Novod N."/>
            <person name="O'Neill B."/>
            <person name="Osman S."/>
            <person name="Markiewicz E."/>
            <person name="Oyono O.L."/>
            <person name="Patti C."/>
            <person name="Phunkhang P."/>
            <person name="Pierre F."/>
            <person name="Priest M."/>
            <person name="Raghuraman S."/>
            <person name="Rege F."/>
            <person name="Reyes R."/>
            <person name="Rise C."/>
            <person name="Rogov P."/>
            <person name="Ross K."/>
            <person name="Ryan E."/>
            <person name="Settipalli S."/>
            <person name="Shea T."/>
            <person name="Sherpa N."/>
            <person name="Shi L."/>
            <person name="Shih D."/>
            <person name="Sparrow T."/>
            <person name="Spaulding J."/>
            <person name="Stalker J."/>
            <person name="Stange-Thomann N."/>
            <person name="Stavropoulos S."/>
            <person name="Stone C."/>
            <person name="Strader C."/>
            <person name="Tesfaye S."/>
            <person name="Thomson T."/>
            <person name="Thoulutsang Y."/>
            <person name="Thoulutsang D."/>
            <person name="Topham K."/>
            <person name="Topping I."/>
            <person name="Tsamla T."/>
            <person name="Vassiliev H."/>
            <person name="Vo A."/>
            <person name="Wangchuk T."/>
            <person name="Wangdi T."/>
            <person name="Weiand M."/>
            <person name="Wilkinson J."/>
            <person name="Wilson A."/>
            <person name="Yadav S."/>
            <person name="Young G."/>
            <person name="Yu Q."/>
            <person name="Zembek L."/>
            <person name="Zhong D."/>
            <person name="Zimmer A."/>
            <person name="Zwirko Z."/>
            <person name="Jaffe D.B."/>
            <person name="Alvarez P."/>
            <person name="Brockman W."/>
            <person name="Butler J."/>
            <person name="Chin C."/>
            <person name="Gnerre S."/>
            <person name="Grabherr M."/>
            <person name="Kleber M."/>
            <person name="Mauceli E."/>
            <person name="MacCallum I."/>
        </authorList>
    </citation>
    <scope>NUCLEOTIDE SEQUENCE [LARGE SCALE GENOMIC DNA]</scope>
    <source>
        <strain evidence="5">MSH-3 / Tucson 14011-0111.49</strain>
    </source>
</reference>
<feature type="compositionally biased region" description="Basic and acidic residues" evidence="2">
    <location>
        <begin position="26"/>
        <end position="41"/>
    </location>
</feature>
<gene>
    <name evidence="4" type="primary">Dper\GL18716</name>
    <name evidence="4" type="ORF">Dper_GL18716</name>
</gene>
<accession>B4G944</accession>
<proteinExistence type="predicted"/>
<dbReference type="PROSITE" id="PS50157">
    <property type="entry name" value="ZINC_FINGER_C2H2_2"/>
    <property type="match status" value="1"/>
</dbReference>
<dbReference type="HOGENOM" id="CLU_1951014_0_0_1"/>
<feature type="compositionally biased region" description="Low complexity" evidence="2">
    <location>
        <begin position="7"/>
        <end position="25"/>
    </location>
</feature>
<dbReference type="InterPro" id="IPR013087">
    <property type="entry name" value="Znf_C2H2_type"/>
</dbReference>
<dbReference type="GO" id="GO:0008270">
    <property type="term" value="F:zinc ion binding"/>
    <property type="evidence" value="ECO:0007669"/>
    <property type="project" value="UniProtKB-KW"/>
</dbReference>
<dbReference type="Proteomes" id="UP000008744">
    <property type="component" value="Unassembled WGS sequence"/>
</dbReference>